<protein>
    <submittedName>
        <fullName evidence="3">Uncharacterized protein</fullName>
    </submittedName>
</protein>
<sequence>MLDQKSSYFESRQNLSLLENRIKRLVFEDDRAKKLTQLANEKADKLLKARERHQKELEEKFYIQSLRKQKEDEMKMINKHLRDQHRFKLQDKRNQLVMRNQNVRDNIQKTLREVQMKKNLDEELELNQKYEKKNQIEERKNYFIHLKNESKKLMMNYQNDQYKLQQIQTAKQTQKNFERMQQLEQVEKILLDKLGQTQLSQRDALINLQKAVQVCNSGIDLESIKQKAAPKSTRNHNHKKQNSMSQNLNTDSSDGLFLTSTGGIEQVQVNLNNTIL</sequence>
<feature type="region of interest" description="Disordered" evidence="2">
    <location>
        <begin position="227"/>
        <end position="252"/>
    </location>
</feature>
<accession>A0A078AGM0</accession>
<feature type="compositionally biased region" description="Polar residues" evidence="2">
    <location>
        <begin position="242"/>
        <end position="252"/>
    </location>
</feature>
<evidence type="ECO:0000313" key="3">
    <source>
        <dbReference type="EMBL" id="CDW81369.1"/>
    </source>
</evidence>
<dbReference type="AlphaFoldDB" id="A0A078AGM0"/>
<keyword evidence="1" id="KW-0175">Coiled coil</keyword>
<evidence type="ECO:0000313" key="4">
    <source>
        <dbReference type="Proteomes" id="UP000039865"/>
    </source>
</evidence>
<dbReference type="InParanoid" id="A0A078AGM0"/>
<gene>
    <name evidence="3" type="primary">Contig4819.g5146</name>
    <name evidence="3" type="ORF">STYLEM_10384</name>
</gene>
<keyword evidence="4" id="KW-1185">Reference proteome</keyword>
<organism evidence="3 4">
    <name type="scientific">Stylonychia lemnae</name>
    <name type="common">Ciliate</name>
    <dbReference type="NCBI Taxonomy" id="5949"/>
    <lineage>
        <taxon>Eukaryota</taxon>
        <taxon>Sar</taxon>
        <taxon>Alveolata</taxon>
        <taxon>Ciliophora</taxon>
        <taxon>Intramacronucleata</taxon>
        <taxon>Spirotrichea</taxon>
        <taxon>Stichotrichia</taxon>
        <taxon>Sporadotrichida</taxon>
        <taxon>Oxytrichidae</taxon>
        <taxon>Stylonychinae</taxon>
        <taxon>Stylonychia</taxon>
    </lineage>
</organism>
<dbReference type="EMBL" id="CCKQ01009864">
    <property type="protein sequence ID" value="CDW81369.1"/>
    <property type="molecule type" value="Genomic_DNA"/>
</dbReference>
<evidence type="ECO:0000256" key="1">
    <source>
        <dbReference type="SAM" id="Coils"/>
    </source>
</evidence>
<dbReference type="Proteomes" id="UP000039865">
    <property type="component" value="Unassembled WGS sequence"/>
</dbReference>
<feature type="coiled-coil region" evidence="1">
    <location>
        <begin position="32"/>
        <end position="140"/>
    </location>
</feature>
<proteinExistence type="predicted"/>
<evidence type="ECO:0000256" key="2">
    <source>
        <dbReference type="SAM" id="MobiDB-lite"/>
    </source>
</evidence>
<name>A0A078AGM0_STYLE</name>
<reference evidence="3 4" key="1">
    <citation type="submission" date="2014-06" db="EMBL/GenBank/DDBJ databases">
        <authorList>
            <person name="Swart Estienne"/>
        </authorList>
    </citation>
    <scope>NUCLEOTIDE SEQUENCE [LARGE SCALE GENOMIC DNA]</scope>
    <source>
        <strain evidence="3 4">130c</strain>
    </source>
</reference>